<evidence type="ECO:0000313" key="4">
    <source>
        <dbReference type="EMBL" id="CAI9572749.1"/>
    </source>
</evidence>
<dbReference type="InterPro" id="IPR045119">
    <property type="entry name" value="SUN1-5"/>
</dbReference>
<feature type="region of interest" description="Disordered" evidence="2">
    <location>
        <begin position="110"/>
        <end position="133"/>
    </location>
</feature>
<dbReference type="PANTHER" id="PTHR12911:SF22">
    <property type="entry name" value="SUN DOMAIN-CONTAINING PROTEIN 2"/>
    <property type="match status" value="1"/>
</dbReference>
<evidence type="ECO:0000256" key="3">
    <source>
        <dbReference type="SAM" id="Phobius"/>
    </source>
</evidence>
<feature type="coiled-coil region" evidence="1">
    <location>
        <begin position="328"/>
        <end position="414"/>
    </location>
</feature>
<evidence type="ECO:0000256" key="1">
    <source>
        <dbReference type="SAM" id="Coils"/>
    </source>
</evidence>
<evidence type="ECO:0000313" key="5">
    <source>
        <dbReference type="Proteomes" id="UP001162483"/>
    </source>
</evidence>
<comment type="caution">
    <text evidence="4">The sequence shown here is derived from an EMBL/GenBank/DDBJ whole genome shotgun (WGS) entry which is preliminary data.</text>
</comment>
<gene>
    <name evidence="4" type="ORF">SPARVUS_LOCUS7494086</name>
</gene>
<sequence>MSRRSKRLSTLDQEDDRNSTSSLESHVLYRDSPVRSTRRKVTTIKRAPIPQQTTEHTYYSETSTYVSRDRGGLSSALKETDYEGSTWGESDLVRKRLGIDISHISSKNGFSDRQTAYDKSPSSSGYSSEEDYNGHTYSQEGFTRVSRWKRWAQQLKELPWLLFTYPGRVFRLLYWWIGTTWYRMTTSASLLDVFILTRPYNFLKKALLILLLLLILALTAAGLWHFYPFGLRGLLSVPMAAFSGSQKTAKDSALRGDSPGPKVQPLQLQPELMSRIESLEKSFQILEDEQRLLRTMKSAPTADTGMKREEVLQIFKDLSSSKDLALRQQIMQESIEKTENALIGLKQEQQDHLQGILQKMHQNSKDVEDQILQLRTEVKSPHQDSFRENFLQDLGKLETKLLHLQEELEAVRKTQGDVSQQMAAIPGQIKGVRDEVQTLFPTWLLSNLESESLSNVFLRQEELQKPLVDLKKKKSLLLLLQTRNYTDLRLK</sequence>
<proteinExistence type="predicted"/>
<feature type="region of interest" description="Disordered" evidence="2">
    <location>
        <begin position="1"/>
        <end position="35"/>
    </location>
</feature>
<keyword evidence="3" id="KW-0472">Membrane</keyword>
<evidence type="ECO:0008006" key="6">
    <source>
        <dbReference type="Google" id="ProtNLM"/>
    </source>
</evidence>
<evidence type="ECO:0000256" key="2">
    <source>
        <dbReference type="SAM" id="MobiDB-lite"/>
    </source>
</evidence>
<keyword evidence="3" id="KW-1133">Transmembrane helix</keyword>
<name>A0ABN9DLA4_9NEOB</name>
<accession>A0ABN9DLA4</accession>
<dbReference type="EMBL" id="CATNWA010014517">
    <property type="protein sequence ID" value="CAI9572749.1"/>
    <property type="molecule type" value="Genomic_DNA"/>
</dbReference>
<organism evidence="4 5">
    <name type="scientific">Staurois parvus</name>
    <dbReference type="NCBI Taxonomy" id="386267"/>
    <lineage>
        <taxon>Eukaryota</taxon>
        <taxon>Metazoa</taxon>
        <taxon>Chordata</taxon>
        <taxon>Craniata</taxon>
        <taxon>Vertebrata</taxon>
        <taxon>Euteleostomi</taxon>
        <taxon>Amphibia</taxon>
        <taxon>Batrachia</taxon>
        <taxon>Anura</taxon>
        <taxon>Neobatrachia</taxon>
        <taxon>Ranoidea</taxon>
        <taxon>Ranidae</taxon>
        <taxon>Staurois</taxon>
    </lineage>
</organism>
<keyword evidence="5" id="KW-1185">Reference proteome</keyword>
<protein>
    <recommendedName>
        <fullName evidence="6">SUN domain-containing protein 2</fullName>
    </recommendedName>
</protein>
<dbReference type="Proteomes" id="UP001162483">
    <property type="component" value="Unassembled WGS sequence"/>
</dbReference>
<feature type="transmembrane region" description="Helical" evidence="3">
    <location>
        <begin position="206"/>
        <end position="227"/>
    </location>
</feature>
<dbReference type="PANTHER" id="PTHR12911">
    <property type="entry name" value="SAD1/UNC-84-LIKE PROTEIN-RELATED"/>
    <property type="match status" value="1"/>
</dbReference>
<dbReference type="CDD" id="cd21438">
    <property type="entry name" value="SUN2_cc1"/>
    <property type="match status" value="1"/>
</dbReference>
<keyword evidence="1" id="KW-0175">Coiled coil</keyword>
<keyword evidence="3" id="KW-0812">Transmembrane</keyword>
<reference evidence="4" key="1">
    <citation type="submission" date="2023-05" db="EMBL/GenBank/DDBJ databases">
        <authorList>
            <person name="Stuckert A."/>
        </authorList>
    </citation>
    <scope>NUCLEOTIDE SEQUENCE</scope>
</reference>